<proteinExistence type="predicted"/>
<reference evidence="1 2" key="1">
    <citation type="submission" date="2019-11" db="EMBL/GenBank/DDBJ databases">
        <title>Winogradskyella ouciana sp. nov., isolated from the hadal seawater of the Mariana Trench.</title>
        <authorList>
            <person name="Liu R."/>
        </authorList>
    </citation>
    <scope>NUCLEOTIDE SEQUENCE [LARGE SCALE GENOMIC DNA]</scope>
    <source>
        <strain evidence="1 2">ZXX205</strain>
    </source>
</reference>
<keyword evidence="2" id="KW-1185">Reference proteome</keyword>
<evidence type="ECO:0000313" key="1">
    <source>
        <dbReference type="EMBL" id="MTE26066.1"/>
    </source>
</evidence>
<dbReference type="EMBL" id="WJYA01000003">
    <property type="protein sequence ID" value="MTE26066.1"/>
    <property type="molecule type" value="Genomic_DNA"/>
</dbReference>
<sequence>MITGFICFGFSGQSQTIEKFSIDSGGASTTTGGIEVLYTLGEVHVQELNTASISVSEGFINSDLKIKIDPKLFLQGPSLNPEIVGLMNDNLRDFGYLPITSPYEDEATCNASVFITTGNDAIVDWVWVELRASNDNQKLINARSALLQRDGDVVGLDGISNLQMTASPQSYYVVVNHRNHLGAMTNTIINLNQTPILVDFTDSNLVTYGNNARMVLNSGALALWSGDTNNVNLIRFLGADSSISVIKDEVLADPSNGFESISYTSLGYFNTDLDLNGGSKYSGSGNDTNIVRDNILSHPSNGFGSPTYTIHTTVPFRN</sequence>
<name>A0A7K1G9T5_9FLAO</name>
<accession>A0A7K1G9T5</accession>
<comment type="caution">
    <text evidence="1">The sequence shown here is derived from an EMBL/GenBank/DDBJ whole genome shotgun (WGS) entry which is preliminary data.</text>
</comment>
<dbReference type="AlphaFoldDB" id="A0A7K1G9T5"/>
<protein>
    <submittedName>
        <fullName evidence="1">Hemagglutinin protein</fullName>
    </submittedName>
</protein>
<organism evidence="1 2">
    <name type="scientific">Winogradskyella ouciana</name>
    <dbReference type="NCBI Taxonomy" id="2608631"/>
    <lineage>
        <taxon>Bacteria</taxon>
        <taxon>Pseudomonadati</taxon>
        <taxon>Bacteroidota</taxon>
        <taxon>Flavobacteriia</taxon>
        <taxon>Flavobacteriales</taxon>
        <taxon>Flavobacteriaceae</taxon>
        <taxon>Winogradskyella</taxon>
    </lineage>
</organism>
<evidence type="ECO:0000313" key="2">
    <source>
        <dbReference type="Proteomes" id="UP000447545"/>
    </source>
</evidence>
<gene>
    <name evidence="1" type="ORF">F1003_03885</name>
</gene>
<dbReference type="Proteomes" id="UP000447545">
    <property type="component" value="Unassembled WGS sequence"/>
</dbReference>